<evidence type="ECO:0000256" key="3">
    <source>
        <dbReference type="ARBA" id="ARBA00022840"/>
    </source>
</evidence>
<dbReference type="InterPro" id="IPR050319">
    <property type="entry name" value="ABC_transp_ATP-bind"/>
</dbReference>
<dbReference type="EMBL" id="FNDX01000064">
    <property type="protein sequence ID" value="SDK99191.1"/>
    <property type="molecule type" value="Genomic_DNA"/>
</dbReference>
<dbReference type="SUPFAM" id="SSF52540">
    <property type="entry name" value="P-loop containing nucleoside triphosphate hydrolases"/>
    <property type="match status" value="1"/>
</dbReference>
<feature type="domain" description="ABC transporter" evidence="4">
    <location>
        <begin position="6"/>
        <end position="252"/>
    </location>
</feature>
<dbReference type="InterPro" id="IPR003439">
    <property type="entry name" value="ABC_transporter-like_ATP-bd"/>
</dbReference>
<evidence type="ECO:0000313" key="5">
    <source>
        <dbReference type="EMBL" id="SDK99191.1"/>
    </source>
</evidence>
<dbReference type="SMART" id="SM00382">
    <property type="entry name" value="AAA"/>
    <property type="match status" value="1"/>
</dbReference>
<dbReference type="InterPro" id="IPR003593">
    <property type="entry name" value="AAA+_ATPase"/>
</dbReference>
<proteinExistence type="predicted"/>
<keyword evidence="2" id="KW-0547">Nucleotide-binding</keyword>
<dbReference type="PROSITE" id="PS50893">
    <property type="entry name" value="ABC_TRANSPORTER_2"/>
    <property type="match status" value="1"/>
</dbReference>
<dbReference type="PROSITE" id="PS00211">
    <property type="entry name" value="ABC_TRANSPORTER_1"/>
    <property type="match status" value="1"/>
</dbReference>
<dbReference type="InterPro" id="IPR027417">
    <property type="entry name" value="P-loop_NTPase"/>
</dbReference>
<organism evidence="5 6">
    <name type="scientific">Paenibacillus typhae</name>
    <dbReference type="NCBI Taxonomy" id="1174501"/>
    <lineage>
        <taxon>Bacteria</taxon>
        <taxon>Bacillati</taxon>
        <taxon>Bacillota</taxon>
        <taxon>Bacilli</taxon>
        <taxon>Bacillales</taxon>
        <taxon>Paenibacillaceae</taxon>
        <taxon>Paenibacillus</taxon>
    </lineage>
</organism>
<evidence type="ECO:0000313" key="6">
    <source>
        <dbReference type="Proteomes" id="UP000199050"/>
    </source>
</evidence>
<protein>
    <submittedName>
        <fullName evidence="5">Peptide/nickel transport system ATP-binding protein</fullName>
    </submittedName>
</protein>
<keyword evidence="3 5" id="KW-0067">ATP-binding</keyword>
<evidence type="ECO:0000256" key="2">
    <source>
        <dbReference type="ARBA" id="ARBA00022741"/>
    </source>
</evidence>
<dbReference type="AlphaFoldDB" id="A0A1G9GEY7"/>
<dbReference type="InterPro" id="IPR017871">
    <property type="entry name" value="ABC_transporter-like_CS"/>
</dbReference>
<dbReference type="GO" id="GO:0005524">
    <property type="term" value="F:ATP binding"/>
    <property type="evidence" value="ECO:0007669"/>
    <property type="project" value="UniProtKB-KW"/>
</dbReference>
<dbReference type="Gene3D" id="3.40.50.300">
    <property type="entry name" value="P-loop containing nucleotide triphosphate hydrolases"/>
    <property type="match status" value="1"/>
</dbReference>
<dbReference type="Pfam" id="PF00005">
    <property type="entry name" value="ABC_tran"/>
    <property type="match status" value="1"/>
</dbReference>
<dbReference type="GO" id="GO:0016887">
    <property type="term" value="F:ATP hydrolysis activity"/>
    <property type="evidence" value="ECO:0007669"/>
    <property type="project" value="InterPro"/>
</dbReference>
<dbReference type="RefSeq" id="WP_090719925.1">
    <property type="nucleotide sequence ID" value="NZ_CBCSKY010000067.1"/>
</dbReference>
<keyword evidence="1" id="KW-0813">Transport</keyword>
<evidence type="ECO:0000256" key="1">
    <source>
        <dbReference type="ARBA" id="ARBA00022448"/>
    </source>
</evidence>
<reference evidence="6" key="1">
    <citation type="submission" date="2016-10" db="EMBL/GenBank/DDBJ databases">
        <authorList>
            <person name="Varghese N."/>
            <person name="Submissions S."/>
        </authorList>
    </citation>
    <scope>NUCLEOTIDE SEQUENCE [LARGE SCALE GENOMIC DNA]</scope>
    <source>
        <strain evidence="6">CGMCC 1.11012</strain>
    </source>
</reference>
<keyword evidence="6" id="KW-1185">Reference proteome</keyword>
<name>A0A1G9GEY7_9BACL</name>
<sequence length="255" mass="28720">MNTSLLSVEQLTKEYKNGKHAIRGVSFSLEQGECLGLVGESGCGKSTLARCLLRLEPVTGGTITFKGKPIQQLNEKQLNPYRRDMQIVFQNPAAALNPRLRIRDSLLDPYNQYGRHMQHNYFSCSSRSAFVDELLEAVELPSSLAGRYPHELSGGQKQRVTIARAISIEPAMIVLDEPTASLDVLSQGAILTLLEQLQRQLNLAYLFISHDLAAVSRMSSRLLVMREGQFVDEFARQEMFAEDRHEYTKELISIY</sequence>
<dbReference type="OrthoDB" id="9802264at2"/>
<dbReference type="PANTHER" id="PTHR43776">
    <property type="entry name" value="TRANSPORT ATP-BINDING PROTEIN"/>
    <property type="match status" value="1"/>
</dbReference>
<dbReference type="Proteomes" id="UP000199050">
    <property type="component" value="Unassembled WGS sequence"/>
</dbReference>
<evidence type="ECO:0000259" key="4">
    <source>
        <dbReference type="PROSITE" id="PS50893"/>
    </source>
</evidence>
<dbReference type="STRING" id="1174501.SAMN05216192_16427"/>
<gene>
    <name evidence="5" type="ORF">SAMN05216192_16427</name>
</gene>
<dbReference type="CDD" id="cd03257">
    <property type="entry name" value="ABC_NikE_OppD_transporters"/>
    <property type="match status" value="1"/>
</dbReference>
<accession>A0A1G9GEY7</accession>
<dbReference type="GO" id="GO:0055085">
    <property type="term" value="P:transmembrane transport"/>
    <property type="evidence" value="ECO:0007669"/>
    <property type="project" value="UniProtKB-ARBA"/>
</dbReference>